<dbReference type="PANTHER" id="PTHR43617">
    <property type="entry name" value="L-AMINO ACID N-ACETYLTRANSFERASE"/>
    <property type="match status" value="1"/>
</dbReference>
<proteinExistence type="predicted"/>
<name>A0AA97AKS5_9CYAN</name>
<protein>
    <submittedName>
        <fullName evidence="2">GNAT family N-acetyltransferase</fullName>
    </submittedName>
</protein>
<dbReference type="PROSITE" id="PS51186">
    <property type="entry name" value="GNAT"/>
    <property type="match status" value="1"/>
</dbReference>
<gene>
    <name evidence="2" type="ORF">HJG54_11440</name>
</gene>
<evidence type="ECO:0000313" key="2">
    <source>
        <dbReference type="EMBL" id="WNZ26551.1"/>
    </source>
</evidence>
<dbReference type="InterPro" id="IPR016181">
    <property type="entry name" value="Acyl_CoA_acyltransferase"/>
</dbReference>
<dbReference type="EMBL" id="CP053586">
    <property type="protein sequence ID" value="WNZ26551.1"/>
    <property type="molecule type" value="Genomic_DNA"/>
</dbReference>
<dbReference type="Gene3D" id="3.40.630.30">
    <property type="match status" value="1"/>
</dbReference>
<reference evidence="2" key="1">
    <citation type="submission" date="2020-05" db="EMBL/GenBank/DDBJ databases">
        <authorList>
            <person name="Zhu T."/>
            <person name="Keshari N."/>
            <person name="Lu X."/>
        </authorList>
    </citation>
    <scope>NUCLEOTIDE SEQUENCE</scope>
    <source>
        <strain evidence="2">NK1-12</strain>
    </source>
</reference>
<dbReference type="InterPro" id="IPR050276">
    <property type="entry name" value="MshD_Acetyltransferase"/>
</dbReference>
<dbReference type="Pfam" id="PF00583">
    <property type="entry name" value="Acetyltransf_1"/>
    <property type="match status" value="1"/>
</dbReference>
<accession>A0AA97AKS5</accession>
<dbReference type="SUPFAM" id="SSF55729">
    <property type="entry name" value="Acyl-CoA N-acyltransferases (Nat)"/>
    <property type="match status" value="1"/>
</dbReference>
<dbReference type="AlphaFoldDB" id="A0AA97AKS5"/>
<evidence type="ECO:0000259" key="1">
    <source>
        <dbReference type="PROSITE" id="PS51186"/>
    </source>
</evidence>
<sequence>MHIRDLWPDDSTAIQQVATLLVDAFGHLESGWQTLADAIAEVEESFGADRISRVAVHTSAQAAQQVVGWIGAIEQYRGHTWELHPLVVHAAWRGHGIGHALVKDLETQVRQRGGRTLYLGTDDEEHRTSLAGVDLYPDLYEQIAKIQNLGHHPYEFYQKLGFVIVGVIPDANGWGKPDILMAKRLR</sequence>
<dbReference type="GO" id="GO:0016747">
    <property type="term" value="F:acyltransferase activity, transferring groups other than amino-acyl groups"/>
    <property type="evidence" value="ECO:0007669"/>
    <property type="project" value="InterPro"/>
</dbReference>
<dbReference type="CDD" id="cd04301">
    <property type="entry name" value="NAT_SF"/>
    <property type="match status" value="1"/>
</dbReference>
<dbReference type="InterPro" id="IPR000182">
    <property type="entry name" value="GNAT_dom"/>
</dbReference>
<organism evidence="2">
    <name type="scientific">Leptolyngbya sp. NK1-12</name>
    <dbReference type="NCBI Taxonomy" id="2547451"/>
    <lineage>
        <taxon>Bacteria</taxon>
        <taxon>Bacillati</taxon>
        <taxon>Cyanobacteriota</taxon>
        <taxon>Cyanophyceae</taxon>
        <taxon>Leptolyngbyales</taxon>
        <taxon>Leptolyngbyaceae</taxon>
        <taxon>Leptolyngbya group</taxon>
        <taxon>Leptolyngbya</taxon>
    </lineage>
</organism>
<feature type="domain" description="N-acetyltransferase" evidence="1">
    <location>
        <begin position="1"/>
        <end position="186"/>
    </location>
</feature>